<gene>
    <name evidence="2" type="ORF">E6C55_31945</name>
</gene>
<keyword evidence="1" id="KW-0812">Transmembrane</keyword>
<reference evidence="2 3" key="1">
    <citation type="submission" date="2019-04" db="EMBL/GenBank/DDBJ databases">
        <title>Cohnella sp. nov. isolated from preserved vegetables.</title>
        <authorList>
            <person name="Lin S.-Y."/>
            <person name="Hung M.-H."/>
            <person name="Young C.-C."/>
        </authorList>
    </citation>
    <scope>NUCLEOTIDE SEQUENCE [LARGE SCALE GENOMIC DNA]</scope>
    <source>
        <strain evidence="2 3">CC-MHH1044</strain>
    </source>
</reference>
<keyword evidence="1" id="KW-1133">Transmembrane helix</keyword>
<dbReference type="AlphaFoldDB" id="A0A4S4BGB3"/>
<name>A0A4S4BGB3_9BACL</name>
<dbReference type="RefSeq" id="WP_136373904.1">
    <property type="nucleotide sequence ID" value="NZ_SSOB01000071.1"/>
</dbReference>
<accession>A0A4S4BGB3</accession>
<sequence>MPGKRKLATPIFLIVITLMAILLVLLYSKVLLNEQTSATDRGERLAAQYGACQAFAGALQGGTEALAGAASAADRLPAMAQLGQLAPLEESCAEVLTRKAVNPDSDEDAAKQQLAAELANIREAALGIGLHEGALSDDEQAQLAVLQAGGAELADMLNAYVVPTAGDRYRQMAAGVEWTQPAGEAAARIAQLAGALGAGK</sequence>
<dbReference type="EMBL" id="SSOB01000071">
    <property type="protein sequence ID" value="THF72772.1"/>
    <property type="molecule type" value="Genomic_DNA"/>
</dbReference>
<comment type="caution">
    <text evidence="2">The sequence shown here is derived from an EMBL/GenBank/DDBJ whole genome shotgun (WGS) entry which is preliminary data.</text>
</comment>
<dbReference type="Proteomes" id="UP000310636">
    <property type="component" value="Unassembled WGS sequence"/>
</dbReference>
<dbReference type="OrthoDB" id="2679677at2"/>
<keyword evidence="1" id="KW-0472">Membrane</keyword>
<protein>
    <submittedName>
        <fullName evidence="2">Uncharacterized protein</fullName>
    </submittedName>
</protein>
<evidence type="ECO:0000313" key="3">
    <source>
        <dbReference type="Proteomes" id="UP000310636"/>
    </source>
</evidence>
<proteinExistence type="predicted"/>
<keyword evidence="3" id="KW-1185">Reference proteome</keyword>
<evidence type="ECO:0000313" key="2">
    <source>
        <dbReference type="EMBL" id="THF72772.1"/>
    </source>
</evidence>
<organism evidence="2 3">
    <name type="scientific">Cohnella fermenti</name>
    <dbReference type="NCBI Taxonomy" id="2565925"/>
    <lineage>
        <taxon>Bacteria</taxon>
        <taxon>Bacillati</taxon>
        <taxon>Bacillota</taxon>
        <taxon>Bacilli</taxon>
        <taxon>Bacillales</taxon>
        <taxon>Paenibacillaceae</taxon>
        <taxon>Cohnella</taxon>
    </lineage>
</organism>
<feature type="transmembrane region" description="Helical" evidence="1">
    <location>
        <begin position="7"/>
        <end position="27"/>
    </location>
</feature>
<evidence type="ECO:0000256" key="1">
    <source>
        <dbReference type="SAM" id="Phobius"/>
    </source>
</evidence>